<reference evidence="7 8" key="1">
    <citation type="submission" date="2019-07" db="EMBL/GenBank/DDBJ databases">
        <title>Full genome sequence of Luteimonas sp. Gr-4.</title>
        <authorList>
            <person name="Im W.-T."/>
        </authorList>
    </citation>
    <scope>NUCLEOTIDE SEQUENCE [LARGE SCALE GENOMIC DNA]</scope>
    <source>
        <strain evidence="7 8">Gr-4</strain>
    </source>
</reference>
<keyword evidence="2 5" id="KW-0812">Transmembrane</keyword>
<dbReference type="KEGG" id="lug:FPZ22_04680"/>
<dbReference type="AlphaFoldDB" id="A0A518N302"/>
<sequence>MSWTLNTTAWAAIALVLMAAETFIPGAFLLWMGIAAALVWLVVLLFPGLGLLVQVVLFVVLSVVAVLAYLKWGRRRERPSDRPLLNRRAEQHVGRVVVLDRAISGGQGRVKIGDAYWVVSGPELEAGTRVRVVAANGMVLEVREVD</sequence>
<dbReference type="Gene3D" id="2.40.50.140">
    <property type="entry name" value="Nucleic acid-binding proteins"/>
    <property type="match status" value="1"/>
</dbReference>
<dbReference type="GO" id="GO:0005886">
    <property type="term" value="C:plasma membrane"/>
    <property type="evidence" value="ECO:0007669"/>
    <property type="project" value="TreeGrafter"/>
</dbReference>
<feature type="transmembrane region" description="Helical" evidence="5">
    <location>
        <begin position="12"/>
        <end position="43"/>
    </location>
</feature>
<feature type="domain" description="NfeD-like C-terminal" evidence="6">
    <location>
        <begin position="89"/>
        <end position="143"/>
    </location>
</feature>
<evidence type="ECO:0000256" key="2">
    <source>
        <dbReference type="ARBA" id="ARBA00022692"/>
    </source>
</evidence>
<dbReference type="PANTHER" id="PTHR33507:SF3">
    <property type="entry name" value="INNER MEMBRANE PROTEIN YBBJ"/>
    <property type="match status" value="1"/>
</dbReference>
<evidence type="ECO:0000256" key="3">
    <source>
        <dbReference type="ARBA" id="ARBA00022989"/>
    </source>
</evidence>
<dbReference type="Pfam" id="PF01957">
    <property type="entry name" value="NfeD"/>
    <property type="match status" value="1"/>
</dbReference>
<dbReference type="InterPro" id="IPR012340">
    <property type="entry name" value="NA-bd_OB-fold"/>
</dbReference>
<gene>
    <name evidence="7" type="ORF">FPZ22_04680</name>
</gene>
<dbReference type="EMBL" id="CP042218">
    <property type="protein sequence ID" value="QDW66274.1"/>
    <property type="molecule type" value="Genomic_DNA"/>
</dbReference>
<dbReference type="InterPro" id="IPR002810">
    <property type="entry name" value="NfeD-like_C"/>
</dbReference>
<dbReference type="InterPro" id="IPR052165">
    <property type="entry name" value="Membrane_assoc_protease"/>
</dbReference>
<dbReference type="PANTHER" id="PTHR33507">
    <property type="entry name" value="INNER MEMBRANE PROTEIN YBBJ"/>
    <property type="match status" value="1"/>
</dbReference>
<keyword evidence="4 5" id="KW-0472">Membrane</keyword>
<evidence type="ECO:0000259" key="6">
    <source>
        <dbReference type="Pfam" id="PF01957"/>
    </source>
</evidence>
<dbReference type="SUPFAM" id="SSF141322">
    <property type="entry name" value="NfeD domain-like"/>
    <property type="match status" value="1"/>
</dbReference>
<evidence type="ECO:0000256" key="5">
    <source>
        <dbReference type="SAM" id="Phobius"/>
    </source>
</evidence>
<evidence type="ECO:0000313" key="8">
    <source>
        <dbReference type="Proteomes" id="UP000316584"/>
    </source>
</evidence>
<dbReference type="OrthoDB" id="9810336at2"/>
<keyword evidence="8" id="KW-1185">Reference proteome</keyword>
<feature type="transmembrane region" description="Helical" evidence="5">
    <location>
        <begin position="49"/>
        <end position="70"/>
    </location>
</feature>
<dbReference type="RefSeq" id="WP_144890863.1">
    <property type="nucleotide sequence ID" value="NZ_CP042218.1"/>
</dbReference>
<evidence type="ECO:0000256" key="1">
    <source>
        <dbReference type="ARBA" id="ARBA00004141"/>
    </source>
</evidence>
<accession>A0A518N302</accession>
<keyword evidence="3 5" id="KW-1133">Transmembrane helix</keyword>
<evidence type="ECO:0000256" key="4">
    <source>
        <dbReference type="ARBA" id="ARBA00023136"/>
    </source>
</evidence>
<dbReference type="Proteomes" id="UP000316584">
    <property type="component" value="Chromosome"/>
</dbReference>
<organism evidence="7 8">
    <name type="scientific">Luteimonas granuli</name>
    <dbReference type="NCBI Taxonomy" id="1176533"/>
    <lineage>
        <taxon>Bacteria</taxon>
        <taxon>Pseudomonadati</taxon>
        <taxon>Pseudomonadota</taxon>
        <taxon>Gammaproteobacteria</taxon>
        <taxon>Lysobacterales</taxon>
        <taxon>Lysobacteraceae</taxon>
        <taxon>Luteimonas</taxon>
    </lineage>
</organism>
<comment type="subcellular location">
    <subcellularLocation>
        <location evidence="1">Membrane</location>
        <topology evidence="1">Multi-pass membrane protein</topology>
    </subcellularLocation>
</comment>
<proteinExistence type="predicted"/>
<evidence type="ECO:0000313" key="7">
    <source>
        <dbReference type="EMBL" id="QDW66274.1"/>
    </source>
</evidence>
<name>A0A518N302_9GAMM</name>
<protein>
    <submittedName>
        <fullName evidence="7">NfeD family protein</fullName>
    </submittedName>
</protein>